<evidence type="ECO:0000256" key="2">
    <source>
        <dbReference type="ARBA" id="ARBA00023163"/>
    </source>
</evidence>
<organism evidence="4 5">
    <name type="scientific">Bacillus mesophilum</name>
    <dbReference type="NCBI Taxonomy" id="1071718"/>
    <lineage>
        <taxon>Bacteria</taxon>
        <taxon>Bacillati</taxon>
        <taxon>Bacillota</taxon>
        <taxon>Bacilli</taxon>
        <taxon>Bacillales</taxon>
        <taxon>Bacillaceae</taxon>
        <taxon>Bacillus</taxon>
    </lineage>
</organism>
<keyword evidence="5" id="KW-1185">Reference proteome</keyword>
<evidence type="ECO:0000313" key="4">
    <source>
        <dbReference type="EMBL" id="KAB2331057.1"/>
    </source>
</evidence>
<proteinExistence type="predicted"/>
<dbReference type="InterPro" id="IPR036390">
    <property type="entry name" value="WH_DNA-bd_sf"/>
</dbReference>
<dbReference type="PANTHER" id="PTHR30136">
    <property type="entry name" value="HELIX-TURN-HELIX TRANSCRIPTIONAL REGULATOR, ICLR FAMILY"/>
    <property type="match status" value="1"/>
</dbReference>
<protein>
    <submittedName>
        <fullName evidence="4">IclR family transcriptional regulator</fullName>
    </submittedName>
</protein>
<evidence type="ECO:0000259" key="3">
    <source>
        <dbReference type="PROSITE" id="PS51078"/>
    </source>
</evidence>
<dbReference type="EMBL" id="WBOT01000006">
    <property type="protein sequence ID" value="KAB2331057.1"/>
    <property type="molecule type" value="Genomic_DNA"/>
</dbReference>
<dbReference type="InterPro" id="IPR029016">
    <property type="entry name" value="GAF-like_dom_sf"/>
</dbReference>
<name>A0A7V7RJK7_9BACI</name>
<keyword evidence="1" id="KW-0805">Transcription regulation</keyword>
<accession>A0A7V7RJK7</accession>
<dbReference type="Gene3D" id="3.30.450.40">
    <property type="match status" value="1"/>
</dbReference>
<comment type="caution">
    <text evidence="4">The sequence shown here is derived from an EMBL/GenBank/DDBJ whole genome shotgun (WGS) entry which is preliminary data.</text>
</comment>
<dbReference type="InterPro" id="IPR036388">
    <property type="entry name" value="WH-like_DNA-bd_sf"/>
</dbReference>
<dbReference type="GO" id="GO:0003677">
    <property type="term" value="F:DNA binding"/>
    <property type="evidence" value="ECO:0007669"/>
    <property type="project" value="TreeGrafter"/>
</dbReference>
<dbReference type="PANTHER" id="PTHR30136:SF35">
    <property type="entry name" value="HTH-TYPE TRANSCRIPTIONAL REGULATOR RV1719"/>
    <property type="match status" value="1"/>
</dbReference>
<dbReference type="AlphaFoldDB" id="A0A7V7RJK7"/>
<dbReference type="PROSITE" id="PS51078">
    <property type="entry name" value="ICLR_ED"/>
    <property type="match status" value="1"/>
</dbReference>
<dbReference type="GO" id="GO:0003700">
    <property type="term" value="F:DNA-binding transcription factor activity"/>
    <property type="evidence" value="ECO:0007669"/>
    <property type="project" value="TreeGrafter"/>
</dbReference>
<evidence type="ECO:0000313" key="5">
    <source>
        <dbReference type="Proteomes" id="UP000441354"/>
    </source>
</evidence>
<dbReference type="SUPFAM" id="SSF55781">
    <property type="entry name" value="GAF domain-like"/>
    <property type="match status" value="1"/>
</dbReference>
<dbReference type="InterPro" id="IPR014757">
    <property type="entry name" value="Tscrpt_reg_IclR_C"/>
</dbReference>
<dbReference type="Gene3D" id="1.10.10.10">
    <property type="entry name" value="Winged helix-like DNA-binding domain superfamily/Winged helix DNA-binding domain"/>
    <property type="match status" value="1"/>
</dbReference>
<evidence type="ECO:0000256" key="1">
    <source>
        <dbReference type="ARBA" id="ARBA00023015"/>
    </source>
</evidence>
<dbReference type="SUPFAM" id="SSF46785">
    <property type="entry name" value="Winged helix' DNA-binding domain"/>
    <property type="match status" value="1"/>
</dbReference>
<dbReference type="Pfam" id="PF01614">
    <property type="entry name" value="IclR_C"/>
    <property type="match status" value="1"/>
</dbReference>
<sequence length="233" mass="26823">MDLITLMKSNKATIHRYVSTLESLQYIEKNENDEYQISYKFQTLGTKVFFELKLFDMVKHHLEELSVKVNESAIISTYRHDTVFYLGKVESPSALRIVVDSGKTAPFYCVASGKLYLSHLSEMELEDYLLRQKLTKITDNTITDQNVFREEIRKIRSQGYAVDHEEWEEYLRGIAVPIYDHTGKIVASLSIAGVSYRFTPDKVEFAVSESLIVAGKISNLLGYKTRRSIVNEK</sequence>
<dbReference type="InterPro" id="IPR050707">
    <property type="entry name" value="HTH_MetabolicPath_Reg"/>
</dbReference>
<keyword evidence="2" id="KW-0804">Transcription</keyword>
<dbReference type="GO" id="GO:0045892">
    <property type="term" value="P:negative regulation of DNA-templated transcription"/>
    <property type="evidence" value="ECO:0007669"/>
    <property type="project" value="TreeGrafter"/>
</dbReference>
<dbReference type="Proteomes" id="UP000441354">
    <property type="component" value="Unassembled WGS sequence"/>
</dbReference>
<reference evidence="4 5" key="1">
    <citation type="journal article" date="2014" name="Arch. Microbiol.">
        <title>Bacillus mesophilum sp. nov., strain IITR-54T, a novel 4-chlorobiphenyl dechlorinating bacterium.</title>
        <authorList>
            <person name="Manickam N."/>
            <person name="Singh N.K."/>
            <person name="Bajaj A."/>
            <person name="Kumar R.M."/>
            <person name="Kaur G."/>
            <person name="Kaur N."/>
            <person name="Bala M."/>
            <person name="Kumar A."/>
            <person name="Mayilraj S."/>
        </authorList>
    </citation>
    <scope>NUCLEOTIDE SEQUENCE [LARGE SCALE GENOMIC DNA]</scope>
    <source>
        <strain evidence="4 5">IITR-54</strain>
    </source>
</reference>
<feature type="domain" description="IclR-ED" evidence="3">
    <location>
        <begin position="40"/>
        <end position="223"/>
    </location>
</feature>
<gene>
    <name evidence="4" type="ORF">F7732_17765</name>
</gene>